<dbReference type="Gene3D" id="3.40.630.10">
    <property type="entry name" value="Zn peptidases"/>
    <property type="match status" value="1"/>
</dbReference>
<dbReference type="PROSITE" id="PS00758">
    <property type="entry name" value="ARGE_DAPE_CPG2_1"/>
    <property type="match status" value="1"/>
</dbReference>
<evidence type="ECO:0000256" key="3">
    <source>
        <dbReference type="ARBA" id="ARBA00022801"/>
    </source>
</evidence>
<name>A0A7D8ALT8_9MICO</name>
<dbReference type="InterPro" id="IPR036264">
    <property type="entry name" value="Bact_exopeptidase_dim_dom"/>
</dbReference>
<dbReference type="SUPFAM" id="SSF55031">
    <property type="entry name" value="Bacterial exopeptidase dimerisation domain"/>
    <property type="match status" value="1"/>
</dbReference>
<dbReference type="Pfam" id="PF07687">
    <property type="entry name" value="M20_dimer"/>
    <property type="match status" value="1"/>
</dbReference>
<dbReference type="AlphaFoldDB" id="A0A7D8ALT8"/>
<keyword evidence="4" id="KW-0862">Zinc</keyword>
<keyword evidence="3" id="KW-0378">Hydrolase</keyword>
<dbReference type="InterPro" id="IPR002933">
    <property type="entry name" value="Peptidase_M20"/>
</dbReference>
<dbReference type="GO" id="GO:0016787">
    <property type="term" value="F:hydrolase activity"/>
    <property type="evidence" value="ECO:0007669"/>
    <property type="project" value="UniProtKB-KW"/>
</dbReference>
<evidence type="ECO:0000256" key="4">
    <source>
        <dbReference type="ARBA" id="ARBA00022833"/>
    </source>
</evidence>
<evidence type="ECO:0000256" key="5">
    <source>
        <dbReference type="PIRSR" id="PIRSR037238-1"/>
    </source>
</evidence>
<gene>
    <name evidence="7" type="ORF">FVO59_11005</name>
</gene>
<dbReference type="Pfam" id="PF01546">
    <property type="entry name" value="Peptidase_M20"/>
    <property type="match status" value="1"/>
</dbReference>
<dbReference type="Proteomes" id="UP000515708">
    <property type="component" value="Chromosome"/>
</dbReference>
<keyword evidence="2" id="KW-0479">Metal-binding</keyword>
<feature type="domain" description="Peptidase M20 dimerisation" evidence="6">
    <location>
        <begin position="180"/>
        <end position="277"/>
    </location>
</feature>
<accession>A0A7D8ALT8</accession>
<evidence type="ECO:0000313" key="7">
    <source>
        <dbReference type="EMBL" id="QMU97687.1"/>
    </source>
</evidence>
<dbReference type="PANTHER" id="PTHR43808:SF9">
    <property type="entry name" value="BLL0789 PROTEIN"/>
    <property type="match status" value="1"/>
</dbReference>
<protein>
    <submittedName>
        <fullName evidence="7">M20 family metallopeptidase</fullName>
    </submittedName>
</protein>
<dbReference type="InterPro" id="IPR050072">
    <property type="entry name" value="Peptidase_M20A"/>
</dbReference>
<evidence type="ECO:0000256" key="2">
    <source>
        <dbReference type="ARBA" id="ARBA00022723"/>
    </source>
</evidence>
<dbReference type="PANTHER" id="PTHR43808">
    <property type="entry name" value="ACETYLORNITHINE DEACETYLASE"/>
    <property type="match status" value="1"/>
</dbReference>
<proteinExistence type="predicted"/>
<dbReference type="InterPro" id="IPR017150">
    <property type="entry name" value="Pept_M20_glutamate_carboxypep"/>
</dbReference>
<dbReference type="PIRSF" id="PIRSF037238">
    <property type="entry name" value="Carboxypeptidase_G2"/>
    <property type="match status" value="1"/>
</dbReference>
<sequence length="383" mass="39816">MSFTAATHSASSDGGDREAIALLRELVAIETPSFDAAASTRIAELLEARFREVGASVVLHRTEAGTDLVADVPGHGAPLLLVGHTDTVWPVGTIETSVPWIEEGDRIRGPGVFDMKSGIVVMLHALAALRARPHRAVRVVLVSDEEVGSPLSQPLLREVCEGVAAAIGFESPHPDGALKVGRRGSSRVRIAVEGRSAHAGLDPELGVSAIDELVDQLLLLRDLTATGPSESPVLCNVGTLEGGGRTNVVPDRAAAEVGLRFADADAEDRVLAGLRGLAPRRAGAKIAVDLLSHRPTWRAGRRDHELLASVARLAAGIGQALGGRPANGAGDTNLLGSLGIPTLDGFGPRGAGAHATSEHILTPSLFKRIELLTTVLSEHAPGP</sequence>
<dbReference type="RefSeq" id="WP_182252686.1">
    <property type="nucleotide sequence ID" value="NZ_CP043732.1"/>
</dbReference>
<dbReference type="InterPro" id="IPR001261">
    <property type="entry name" value="ArgE/DapE_CS"/>
</dbReference>
<dbReference type="InterPro" id="IPR011650">
    <property type="entry name" value="Peptidase_M20_dimer"/>
</dbReference>
<evidence type="ECO:0000313" key="8">
    <source>
        <dbReference type="Proteomes" id="UP000515708"/>
    </source>
</evidence>
<dbReference type="EMBL" id="CP043732">
    <property type="protein sequence ID" value="QMU97687.1"/>
    <property type="molecule type" value="Genomic_DNA"/>
</dbReference>
<feature type="active site" description="Proton acceptor" evidence="5">
    <location>
        <position position="145"/>
    </location>
</feature>
<feature type="active site" evidence="5">
    <location>
        <position position="86"/>
    </location>
</feature>
<dbReference type="Gene3D" id="3.30.70.360">
    <property type="match status" value="1"/>
</dbReference>
<evidence type="ECO:0000256" key="1">
    <source>
        <dbReference type="ARBA" id="ARBA00001947"/>
    </source>
</evidence>
<dbReference type="GO" id="GO:0046872">
    <property type="term" value="F:metal ion binding"/>
    <property type="evidence" value="ECO:0007669"/>
    <property type="project" value="UniProtKB-KW"/>
</dbReference>
<evidence type="ECO:0000259" key="6">
    <source>
        <dbReference type="Pfam" id="PF07687"/>
    </source>
</evidence>
<dbReference type="SUPFAM" id="SSF53187">
    <property type="entry name" value="Zn-dependent exopeptidases"/>
    <property type="match status" value="1"/>
</dbReference>
<organism evidence="7 8">
    <name type="scientific">Microbacterium esteraromaticum</name>
    <dbReference type="NCBI Taxonomy" id="57043"/>
    <lineage>
        <taxon>Bacteria</taxon>
        <taxon>Bacillati</taxon>
        <taxon>Actinomycetota</taxon>
        <taxon>Actinomycetes</taxon>
        <taxon>Micrococcales</taxon>
        <taxon>Microbacteriaceae</taxon>
        <taxon>Microbacterium</taxon>
    </lineage>
</organism>
<comment type="cofactor">
    <cofactor evidence="1">
        <name>Zn(2+)</name>
        <dbReference type="ChEBI" id="CHEBI:29105"/>
    </cofactor>
</comment>
<reference evidence="7 8" key="1">
    <citation type="journal article" date="2020" name="Front. Microbiol.">
        <title>Design of Bacterial Strain-Specific qPCR Assays Using NGS Data and Publicly Available Resources and Its Application to Track Biocontrol Strains.</title>
        <authorList>
            <person name="Hernandez I."/>
            <person name="Sant C."/>
            <person name="Martinez R."/>
            <person name="Fernandez C."/>
        </authorList>
    </citation>
    <scope>NUCLEOTIDE SEQUENCE [LARGE SCALE GENOMIC DNA]</scope>
    <source>
        <strain evidence="7 8">B24</strain>
    </source>
</reference>